<organism evidence="1 2">
    <name type="scientific">Sphaeroforma arctica JP610</name>
    <dbReference type="NCBI Taxonomy" id="667725"/>
    <lineage>
        <taxon>Eukaryota</taxon>
        <taxon>Ichthyosporea</taxon>
        <taxon>Ichthyophonida</taxon>
        <taxon>Sphaeroforma</taxon>
    </lineage>
</organism>
<evidence type="ECO:0000313" key="1">
    <source>
        <dbReference type="EMBL" id="KNC82207.1"/>
    </source>
</evidence>
<proteinExistence type="predicted"/>
<keyword evidence="2" id="KW-1185">Reference proteome</keyword>
<protein>
    <submittedName>
        <fullName evidence="1">Uncharacterized protein</fullName>
    </submittedName>
</protein>
<name>A0A0L0FZE7_9EUKA</name>
<reference evidence="1 2" key="1">
    <citation type="submission" date="2011-02" db="EMBL/GenBank/DDBJ databases">
        <title>The Genome Sequence of Sphaeroforma arctica JP610.</title>
        <authorList>
            <consortium name="The Broad Institute Genome Sequencing Platform"/>
            <person name="Russ C."/>
            <person name="Cuomo C."/>
            <person name="Young S.K."/>
            <person name="Zeng Q."/>
            <person name="Gargeya S."/>
            <person name="Alvarado L."/>
            <person name="Berlin A."/>
            <person name="Chapman S.B."/>
            <person name="Chen Z."/>
            <person name="Freedman E."/>
            <person name="Gellesch M."/>
            <person name="Goldberg J."/>
            <person name="Griggs A."/>
            <person name="Gujja S."/>
            <person name="Heilman E."/>
            <person name="Heiman D."/>
            <person name="Howarth C."/>
            <person name="Mehta T."/>
            <person name="Neiman D."/>
            <person name="Pearson M."/>
            <person name="Roberts A."/>
            <person name="Saif S."/>
            <person name="Shea T."/>
            <person name="Shenoy N."/>
            <person name="Sisk P."/>
            <person name="Stolte C."/>
            <person name="Sykes S."/>
            <person name="White J."/>
            <person name="Yandava C."/>
            <person name="Burger G."/>
            <person name="Gray M.W."/>
            <person name="Holland P.W.H."/>
            <person name="King N."/>
            <person name="Lang F.B.F."/>
            <person name="Roger A.J."/>
            <person name="Ruiz-Trillo I."/>
            <person name="Haas B."/>
            <person name="Nusbaum C."/>
            <person name="Birren B."/>
        </authorList>
    </citation>
    <scope>NUCLEOTIDE SEQUENCE [LARGE SCALE GENOMIC DNA]</scope>
    <source>
        <strain evidence="1 2">JP610</strain>
    </source>
</reference>
<dbReference type="RefSeq" id="XP_014156109.1">
    <property type="nucleotide sequence ID" value="XM_014300634.1"/>
</dbReference>
<evidence type="ECO:0000313" key="2">
    <source>
        <dbReference type="Proteomes" id="UP000054560"/>
    </source>
</evidence>
<sequence length="69" mass="8295">MCKRMVLEEAYDPRELRLLNKHALLSNDSFKSQEIRGFITNDCEDRQQQRYLLFNCGNLRPICIAQRYK</sequence>
<dbReference type="AlphaFoldDB" id="A0A0L0FZE7"/>
<dbReference type="Proteomes" id="UP000054560">
    <property type="component" value="Unassembled WGS sequence"/>
</dbReference>
<dbReference type="EMBL" id="KQ241949">
    <property type="protein sequence ID" value="KNC82207.1"/>
    <property type="molecule type" value="Genomic_DNA"/>
</dbReference>
<dbReference type="GeneID" id="25906009"/>
<accession>A0A0L0FZE7</accession>
<gene>
    <name evidence="1" type="ORF">SARC_05505</name>
</gene>